<organism evidence="8">
    <name type="scientific">Blastocystis hominis</name>
    <dbReference type="NCBI Taxonomy" id="12968"/>
    <lineage>
        <taxon>Eukaryota</taxon>
        <taxon>Sar</taxon>
        <taxon>Stramenopiles</taxon>
        <taxon>Bigyra</taxon>
        <taxon>Opalozoa</taxon>
        <taxon>Opalinata</taxon>
        <taxon>Blastocystidae</taxon>
        <taxon>Blastocystis</taxon>
    </lineage>
</organism>
<evidence type="ECO:0000259" key="6">
    <source>
        <dbReference type="Pfam" id="PF08323"/>
    </source>
</evidence>
<dbReference type="InterPro" id="IPR014756">
    <property type="entry name" value="Ig_E-set"/>
</dbReference>
<accession>D8M4M8</accession>
<protein>
    <submittedName>
        <fullName evidence="8">Uncharacterized protein</fullName>
    </submittedName>
</protein>
<dbReference type="AlphaFoldDB" id="D8M4M8"/>
<dbReference type="InterPro" id="IPR001296">
    <property type="entry name" value="Glyco_trans_1"/>
</dbReference>
<dbReference type="PANTHER" id="PTHR45825:SF11">
    <property type="entry name" value="ALPHA AMYLASE DOMAIN-CONTAINING PROTEIN"/>
    <property type="match status" value="1"/>
</dbReference>
<dbReference type="PANTHER" id="PTHR45825">
    <property type="entry name" value="GRANULE-BOUND STARCH SYNTHASE 1, CHLOROPLASTIC/AMYLOPLASTIC"/>
    <property type="match status" value="1"/>
</dbReference>
<proteinExistence type="predicted"/>
<feature type="domain" description="Starch synthase catalytic" evidence="6">
    <location>
        <begin position="172"/>
        <end position="412"/>
    </location>
</feature>
<dbReference type="OrthoDB" id="443318at2759"/>
<dbReference type="InterPro" id="IPR013783">
    <property type="entry name" value="Ig-like_fold"/>
</dbReference>
<feature type="domain" description="Glycosyl transferase family 1" evidence="5">
    <location>
        <begin position="461"/>
        <end position="614"/>
    </location>
</feature>
<dbReference type="GeneID" id="24920093"/>
<keyword evidence="4" id="KW-0035">Amyloplast</keyword>
<dbReference type="InParanoid" id="D8M4M8"/>
<sequence length="721" mass="82812">MFSLTYKTDVTETDWIDYLRQGYDDLDSILTSTRPIGQQFYQGNHVWNRRMLKEEDVLNELHNNSIFTTVCGYLEDVVNSHSAREEDAKMGELLDWYSSVCKRCSIEDEDRIVQLLHDVIFYASYRFNGSTDNHPATMTTERNDRVLNCLNRLSSTYKLAKRVYEANQMGPIVIITPELGKWSTVGGLGVMVDNLSKALAHQGQRVLVISPYYDSNRYGERDYLKRDGIYFEKTLPILMPSGGTLEVGYHRGTINHIDYVFFHHASTFSRPYPSGSPGFMMHCQVLMALAPLTYLSTQNIKPSIIITNDWPCGLVATYCRMFYMDSSLASSSFFHIIHNLDDSYEGRIYPEDGDTLESIHHIPLYLLQDPYWRANILNPSRCVLLSTDNWGTVSNTYQHDIENGSALASLLRRYPQPFSSPNGVFVFEKRIKYASLPTHTHNTAKLYVQRKYFGMENLSIPLLVFVGRITEQKGVHLICEIAEELIVSRNRNIQIILGGIANENDPYGRYCMNKIQHLRTYYGDCFWANPYEFFTDGFVCNLAADFGLMPSLFEPCGIVQDEFFVAGTPVIAFSTGGLKETVHDWASGAADVNGFLFLQHSYRDFMNTIQRALAVFANKNDYERLRESTSQTPIEVSLQARDYLSELYRMRRSLLPSVEIPFTYSFDESESPKEVLLVGDFTDWEKNGIQMKREGNQFVVQMKLKPGDYRYKYTDRLSNNT</sequence>
<dbReference type="Proteomes" id="UP000008312">
    <property type="component" value="Unassembled WGS sequence"/>
</dbReference>
<dbReference type="GO" id="GO:0016757">
    <property type="term" value="F:glycosyltransferase activity"/>
    <property type="evidence" value="ECO:0007669"/>
    <property type="project" value="UniProtKB-KW"/>
</dbReference>
<keyword evidence="9" id="KW-1185">Reference proteome</keyword>
<dbReference type="InterPro" id="IPR032640">
    <property type="entry name" value="AMPK1_CBM"/>
</dbReference>
<comment type="subcellular location">
    <subcellularLocation>
        <location evidence="1">Plastid</location>
        <location evidence="1">Amyloplast</location>
    </subcellularLocation>
</comment>
<evidence type="ECO:0000256" key="3">
    <source>
        <dbReference type="ARBA" id="ARBA00022679"/>
    </source>
</evidence>
<dbReference type="SUPFAM" id="SSF53756">
    <property type="entry name" value="UDP-Glycosyltransferase/glycogen phosphorylase"/>
    <property type="match status" value="1"/>
</dbReference>
<dbReference type="InterPro" id="IPR013534">
    <property type="entry name" value="Starch_synth_cat_dom"/>
</dbReference>
<dbReference type="Gene3D" id="3.40.50.2000">
    <property type="entry name" value="Glycogen Phosphorylase B"/>
    <property type="match status" value="2"/>
</dbReference>
<keyword evidence="2" id="KW-0328">Glycosyltransferase</keyword>
<dbReference type="Pfam" id="PF00534">
    <property type="entry name" value="Glycos_transf_1"/>
    <property type="match status" value="1"/>
</dbReference>
<evidence type="ECO:0000259" key="5">
    <source>
        <dbReference type="Pfam" id="PF00534"/>
    </source>
</evidence>
<keyword evidence="3" id="KW-0808">Transferase</keyword>
<dbReference type="SUPFAM" id="SSF81296">
    <property type="entry name" value="E set domains"/>
    <property type="match status" value="1"/>
</dbReference>
<evidence type="ECO:0000256" key="2">
    <source>
        <dbReference type="ARBA" id="ARBA00022676"/>
    </source>
</evidence>
<reference evidence="8" key="1">
    <citation type="submission" date="2010-02" db="EMBL/GenBank/DDBJ databases">
        <title>Sequencing and annotation of the Blastocystis hominis genome.</title>
        <authorList>
            <person name="Wincker P."/>
        </authorList>
    </citation>
    <scope>NUCLEOTIDE SEQUENCE</scope>
    <source>
        <strain evidence="8">Singapore isolate B</strain>
    </source>
</reference>
<dbReference type="OMA" id="LCFIAND"/>
<dbReference type="CDD" id="cd02859">
    <property type="entry name" value="E_set_AMPKbeta_like_N"/>
    <property type="match status" value="1"/>
</dbReference>
<name>D8M4M8_BLAHO</name>
<dbReference type="Pfam" id="PF08323">
    <property type="entry name" value="Glyco_transf_5"/>
    <property type="match status" value="1"/>
</dbReference>
<evidence type="ECO:0000259" key="7">
    <source>
        <dbReference type="Pfam" id="PF16561"/>
    </source>
</evidence>
<dbReference type="Pfam" id="PF16561">
    <property type="entry name" value="AMPK1_CBM"/>
    <property type="match status" value="1"/>
</dbReference>
<evidence type="ECO:0000313" key="8">
    <source>
        <dbReference type="EMBL" id="CBK23017.2"/>
    </source>
</evidence>
<gene>
    <name evidence="8" type="ORF">GSBLH_T00002965001</name>
</gene>
<dbReference type="RefSeq" id="XP_012897065.1">
    <property type="nucleotide sequence ID" value="XM_013041611.1"/>
</dbReference>
<evidence type="ECO:0000313" key="9">
    <source>
        <dbReference type="Proteomes" id="UP000008312"/>
    </source>
</evidence>
<keyword evidence="4" id="KW-0934">Plastid</keyword>
<evidence type="ECO:0000256" key="1">
    <source>
        <dbReference type="ARBA" id="ARBA00004602"/>
    </source>
</evidence>
<dbReference type="Gene3D" id="2.60.40.10">
    <property type="entry name" value="Immunoglobulins"/>
    <property type="match status" value="1"/>
</dbReference>
<feature type="domain" description="AMP-activated protein kinase glycogen-binding" evidence="7">
    <location>
        <begin position="671"/>
        <end position="713"/>
    </location>
</feature>
<evidence type="ECO:0000256" key="4">
    <source>
        <dbReference type="ARBA" id="ARBA00023234"/>
    </source>
</evidence>
<dbReference type="EMBL" id="FN668653">
    <property type="protein sequence ID" value="CBK23017.2"/>
    <property type="molecule type" value="Genomic_DNA"/>
</dbReference>